<dbReference type="Gene3D" id="3.30.70.120">
    <property type="match status" value="1"/>
</dbReference>
<proteinExistence type="inferred from homology"/>
<evidence type="ECO:0000256" key="1">
    <source>
        <dbReference type="ARBA" id="ARBA00010169"/>
    </source>
</evidence>
<organism evidence="2 3">
    <name type="scientific">Thermovibrio ammonificans (strain DSM 15698 / JCM 12110 / HB-1)</name>
    <dbReference type="NCBI Taxonomy" id="648996"/>
    <lineage>
        <taxon>Bacteria</taxon>
        <taxon>Pseudomonadati</taxon>
        <taxon>Aquificota</taxon>
        <taxon>Aquificia</taxon>
        <taxon>Desulfurobacteriales</taxon>
        <taxon>Desulfurobacteriaceae</taxon>
        <taxon>Thermovibrio</taxon>
    </lineage>
</organism>
<dbReference type="GO" id="GO:0010038">
    <property type="term" value="P:response to metal ion"/>
    <property type="evidence" value="ECO:0007669"/>
    <property type="project" value="InterPro"/>
</dbReference>
<protein>
    <submittedName>
        <fullName evidence="2">CutA1 divalent ion tolerance protein</fullName>
    </submittedName>
</protein>
<evidence type="ECO:0000313" key="3">
    <source>
        <dbReference type="Proteomes" id="UP000006362"/>
    </source>
</evidence>
<dbReference type="OrthoDB" id="37622at2"/>
<evidence type="ECO:0000313" key="2">
    <source>
        <dbReference type="EMBL" id="ADU96071.1"/>
    </source>
</evidence>
<gene>
    <name evidence="2" type="ordered locus">Theam_0097</name>
</gene>
<dbReference type="InterPro" id="IPR015867">
    <property type="entry name" value="N-reg_PII/ATP_PRibTrfase_C"/>
</dbReference>
<accession>E8T366</accession>
<sequence>MENFIQVITTTPTKGEAEKIGKVLLEGLLAACIQILGPVESCYWWEGRLEKSKEWFLIVKTQKRLYPRVEQIIKRLHSYKVPEIIAIPIVAGYKPYLNWVHSELR</sequence>
<comment type="similarity">
    <text evidence="1">Belongs to the CutA family.</text>
</comment>
<dbReference type="SUPFAM" id="SSF54913">
    <property type="entry name" value="GlnB-like"/>
    <property type="match status" value="1"/>
</dbReference>
<keyword evidence="3" id="KW-1185">Reference proteome</keyword>
<reference evidence="2" key="1">
    <citation type="submission" date="2011-01" db="EMBL/GenBank/DDBJ databases">
        <title>Complete sequence of chromosome of Thermovibrio ammonificans HB-1.</title>
        <authorList>
            <consortium name="US DOE Joint Genome Institute"/>
            <person name="Lucas S."/>
            <person name="Copeland A."/>
            <person name="Lapidus A."/>
            <person name="Cheng J.-F."/>
            <person name="Goodwin L."/>
            <person name="Pitluck S."/>
            <person name="Davenport K."/>
            <person name="Detter J.C."/>
            <person name="Han C."/>
            <person name="Tapia R."/>
            <person name="Land M."/>
            <person name="Hauser L."/>
            <person name="Kyrpides N."/>
            <person name="Ivanova N."/>
            <person name="Ovchinnikova G."/>
            <person name="Vetriani C."/>
            <person name="Woyke T."/>
        </authorList>
    </citation>
    <scope>NUCLEOTIDE SEQUENCE [LARGE SCALE GENOMIC DNA]</scope>
    <source>
        <strain evidence="2">HB-1</strain>
    </source>
</reference>
<dbReference type="eggNOG" id="COG1324">
    <property type="taxonomic scope" value="Bacteria"/>
</dbReference>
<dbReference type="InterPro" id="IPR011322">
    <property type="entry name" value="N-reg_PII-like_a/b"/>
</dbReference>
<dbReference type="PANTHER" id="PTHR23419:SF8">
    <property type="entry name" value="FI09726P"/>
    <property type="match status" value="1"/>
</dbReference>
<dbReference type="PANTHER" id="PTHR23419">
    <property type="entry name" value="DIVALENT CATION TOLERANCE CUTA-RELATED"/>
    <property type="match status" value="1"/>
</dbReference>
<dbReference type="RefSeq" id="WP_013536857.1">
    <property type="nucleotide sequence ID" value="NC_014926.1"/>
</dbReference>
<dbReference type="EMBL" id="CP002444">
    <property type="protein sequence ID" value="ADU96071.1"/>
    <property type="molecule type" value="Genomic_DNA"/>
</dbReference>
<dbReference type="InterPro" id="IPR004323">
    <property type="entry name" value="Ion_tolerance_CutA"/>
</dbReference>
<name>E8T366_THEA1</name>
<dbReference type="HOGENOM" id="CLU_098807_3_1_0"/>
<dbReference type="KEGG" id="tam:Theam_0097"/>
<dbReference type="STRING" id="648996.Theam_0097"/>
<dbReference type="Proteomes" id="UP000006362">
    <property type="component" value="Chromosome"/>
</dbReference>
<dbReference type="AlphaFoldDB" id="E8T366"/>
<dbReference type="Pfam" id="PF03091">
    <property type="entry name" value="CutA1"/>
    <property type="match status" value="1"/>
</dbReference>
<dbReference type="GO" id="GO:0005507">
    <property type="term" value="F:copper ion binding"/>
    <property type="evidence" value="ECO:0007669"/>
    <property type="project" value="TreeGrafter"/>
</dbReference>